<dbReference type="PANTHER" id="PTHR11136">
    <property type="entry name" value="FOLYLPOLYGLUTAMATE SYNTHASE-RELATED"/>
    <property type="match status" value="1"/>
</dbReference>
<name>A0A1V4EUT6_9BACL</name>
<evidence type="ECO:0000256" key="1">
    <source>
        <dbReference type="ARBA" id="ARBA00001946"/>
    </source>
</evidence>
<evidence type="ECO:0000256" key="4">
    <source>
        <dbReference type="ARBA" id="ARBA00022598"/>
    </source>
</evidence>
<dbReference type="SUPFAM" id="SSF53244">
    <property type="entry name" value="MurD-like peptide ligases, peptide-binding domain"/>
    <property type="match status" value="1"/>
</dbReference>
<evidence type="ECO:0000256" key="6">
    <source>
        <dbReference type="ARBA" id="ARBA00022741"/>
    </source>
</evidence>
<gene>
    <name evidence="14" type="ORF">B2M26_05895</name>
</gene>
<keyword evidence="4 11" id="KW-0436">Ligase</keyword>
<comment type="cofactor">
    <cofactor evidence="1">
        <name>Mg(2+)</name>
        <dbReference type="ChEBI" id="CHEBI:18420"/>
    </cofactor>
</comment>
<reference evidence="14 15" key="1">
    <citation type="submission" date="2017-02" db="EMBL/GenBank/DDBJ databases">
        <title>Draft genome of Acidibacillus ferrooxidans Huett2.</title>
        <authorList>
            <person name="Schopf S."/>
        </authorList>
    </citation>
    <scope>NUCLEOTIDE SEQUENCE [LARGE SCALE GENOMIC DNA]</scope>
    <source>
        <strain evidence="14 15">Huett2</strain>
    </source>
</reference>
<dbReference type="InterPro" id="IPR036615">
    <property type="entry name" value="Mur_ligase_C_dom_sf"/>
</dbReference>
<evidence type="ECO:0000313" key="15">
    <source>
        <dbReference type="Proteomes" id="UP000190229"/>
    </source>
</evidence>
<sequence length="450" mass="47995">MNRMGAHRPIETGQEAREYISSRSVFGIKPGLSRTVWLLDAMGHPERGLRFLHIAGTNGKGSTCALLYAICEAAGMRTGLYTSPSLAGFEDRVVVRGMPIGEDRLVYHTRAIATAIASLDADSPLQPTAFEVATVLAFCHFADQKADVVVLETGLGGRYDATNVVVPLVSAITNVSMDHMEILGDTIEKIASDKAGIIKQGRPVVTAASGAALGVIANVAREMNSPLVIYGRDFRSVEEERSLSSQRFSYWGRRRDLLGANLSLLGPHQVVNASVALAVVELARNAGLAISDDAVRAGLRQVVWPGRFEVAGSDPLIFLDGAHNEAGAIALQSTWETLRLPKGILIVGCLKEKDISAMIPHFAAIAKEVIVTQPAQSRALDADELKLAFQTYQRELCITVADSIADALSIALASRAGKGPICVTGSLYTVAEARAKLGDRRDGVDVTPVS</sequence>
<comment type="similarity">
    <text evidence="2 11">Belongs to the folylpolyglutamate synthase family.</text>
</comment>
<dbReference type="GO" id="GO:0005524">
    <property type="term" value="F:ATP binding"/>
    <property type="evidence" value="ECO:0007669"/>
    <property type="project" value="UniProtKB-KW"/>
</dbReference>
<dbReference type="Gene3D" id="3.40.1190.10">
    <property type="entry name" value="Mur-like, catalytic domain"/>
    <property type="match status" value="1"/>
</dbReference>
<feature type="domain" description="Mur ligase central" evidence="13">
    <location>
        <begin position="54"/>
        <end position="280"/>
    </location>
</feature>
<evidence type="ECO:0000256" key="2">
    <source>
        <dbReference type="ARBA" id="ARBA00008276"/>
    </source>
</evidence>
<dbReference type="PROSITE" id="PS01012">
    <property type="entry name" value="FOLYLPOLYGLU_SYNT_2"/>
    <property type="match status" value="1"/>
</dbReference>
<evidence type="ECO:0000256" key="3">
    <source>
        <dbReference type="ARBA" id="ARBA00013025"/>
    </source>
</evidence>
<dbReference type="PANTHER" id="PTHR11136:SF0">
    <property type="entry name" value="DIHYDROFOLATE SYNTHETASE-RELATED"/>
    <property type="match status" value="1"/>
</dbReference>
<evidence type="ECO:0000256" key="8">
    <source>
        <dbReference type="ARBA" id="ARBA00022842"/>
    </source>
</evidence>
<dbReference type="InterPro" id="IPR018109">
    <property type="entry name" value="Folylpolyglutamate_synth_CS"/>
</dbReference>
<dbReference type="AlphaFoldDB" id="A0A1V4EUT6"/>
<dbReference type="GO" id="GO:0008841">
    <property type="term" value="F:dihydrofolate synthase activity"/>
    <property type="evidence" value="ECO:0007669"/>
    <property type="project" value="TreeGrafter"/>
</dbReference>
<feature type="domain" description="Mur ligase C-terminal" evidence="12">
    <location>
        <begin position="306"/>
        <end position="423"/>
    </location>
</feature>
<dbReference type="InterPro" id="IPR001645">
    <property type="entry name" value="Folylpolyglutamate_synth"/>
</dbReference>
<keyword evidence="6 11" id="KW-0547">Nucleotide-binding</keyword>
<evidence type="ECO:0000256" key="9">
    <source>
        <dbReference type="ARBA" id="ARBA00030592"/>
    </source>
</evidence>
<dbReference type="EC" id="6.3.2.17" evidence="3"/>
<evidence type="ECO:0000256" key="7">
    <source>
        <dbReference type="ARBA" id="ARBA00022840"/>
    </source>
</evidence>
<dbReference type="GO" id="GO:0046872">
    <property type="term" value="F:metal ion binding"/>
    <property type="evidence" value="ECO:0007669"/>
    <property type="project" value="UniProtKB-KW"/>
</dbReference>
<organism evidence="14 15">
    <name type="scientific">Ferroacidibacillus organovorans</name>
    <dbReference type="NCBI Taxonomy" id="1765683"/>
    <lineage>
        <taxon>Bacteria</taxon>
        <taxon>Bacillati</taxon>
        <taxon>Bacillota</taxon>
        <taxon>Bacilli</taxon>
        <taxon>Bacillales</taxon>
        <taxon>Alicyclobacillaceae</taxon>
        <taxon>Ferroacidibacillus</taxon>
    </lineage>
</organism>
<dbReference type="GO" id="GO:0004326">
    <property type="term" value="F:tetrahydrofolylpolyglutamate synthase activity"/>
    <property type="evidence" value="ECO:0007669"/>
    <property type="project" value="UniProtKB-EC"/>
</dbReference>
<evidence type="ECO:0000259" key="12">
    <source>
        <dbReference type="Pfam" id="PF02875"/>
    </source>
</evidence>
<dbReference type="Pfam" id="PF02875">
    <property type="entry name" value="Mur_ligase_C"/>
    <property type="match status" value="1"/>
</dbReference>
<dbReference type="FunFam" id="3.40.1190.10:FF:000011">
    <property type="entry name" value="Folylpolyglutamate synthase/dihydrofolate synthase"/>
    <property type="match status" value="1"/>
</dbReference>
<comment type="catalytic activity">
    <reaction evidence="10">
        <text>(6S)-5,6,7,8-tetrahydrofolyl-(gamma-L-Glu)(n) + L-glutamate + ATP = (6S)-5,6,7,8-tetrahydrofolyl-(gamma-L-Glu)(n+1) + ADP + phosphate + H(+)</text>
        <dbReference type="Rhea" id="RHEA:10580"/>
        <dbReference type="Rhea" id="RHEA-COMP:14738"/>
        <dbReference type="Rhea" id="RHEA-COMP:14740"/>
        <dbReference type="ChEBI" id="CHEBI:15378"/>
        <dbReference type="ChEBI" id="CHEBI:29985"/>
        <dbReference type="ChEBI" id="CHEBI:30616"/>
        <dbReference type="ChEBI" id="CHEBI:43474"/>
        <dbReference type="ChEBI" id="CHEBI:141005"/>
        <dbReference type="ChEBI" id="CHEBI:456216"/>
        <dbReference type="EC" id="6.3.2.17"/>
    </reaction>
</comment>
<accession>A0A1V4EUT6</accession>
<dbReference type="EMBL" id="MWPS01000016">
    <property type="protein sequence ID" value="OPG16408.1"/>
    <property type="molecule type" value="Genomic_DNA"/>
</dbReference>
<proteinExistence type="inferred from homology"/>
<dbReference type="Proteomes" id="UP000190229">
    <property type="component" value="Unassembled WGS sequence"/>
</dbReference>
<dbReference type="Pfam" id="PF08245">
    <property type="entry name" value="Mur_ligase_M"/>
    <property type="match status" value="1"/>
</dbReference>
<protein>
    <recommendedName>
        <fullName evidence="3">tetrahydrofolate synthase</fullName>
        <ecNumber evidence="3">6.3.2.17</ecNumber>
    </recommendedName>
    <alternativeName>
        <fullName evidence="9">Tetrahydrofolylpolyglutamate synthase</fullName>
    </alternativeName>
</protein>
<dbReference type="PIRSF" id="PIRSF001563">
    <property type="entry name" value="Folylpolyglu_synth"/>
    <property type="match status" value="1"/>
</dbReference>
<evidence type="ECO:0000256" key="10">
    <source>
        <dbReference type="ARBA" id="ARBA00047493"/>
    </source>
</evidence>
<evidence type="ECO:0000259" key="13">
    <source>
        <dbReference type="Pfam" id="PF08245"/>
    </source>
</evidence>
<keyword evidence="15" id="KW-1185">Reference proteome</keyword>
<dbReference type="Gene3D" id="3.90.190.20">
    <property type="entry name" value="Mur ligase, C-terminal domain"/>
    <property type="match status" value="1"/>
</dbReference>
<keyword evidence="5" id="KW-0479">Metal-binding</keyword>
<dbReference type="GO" id="GO:0005737">
    <property type="term" value="C:cytoplasm"/>
    <property type="evidence" value="ECO:0007669"/>
    <property type="project" value="TreeGrafter"/>
</dbReference>
<dbReference type="NCBIfam" id="TIGR01499">
    <property type="entry name" value="folC"/>
    <property type="match status" value="1"/>
</dbReference>
<keyword evidence="7 11" id="KW-0067">ATP-binding</keyword>
<evidence type="ECO:0000313" key="14">
    <source>
        <dbReference type="EMBL" id="OPG16408.1"/>
    </source>
</evidence>
<dbReference type="InterPro" id="IPR036565">
    <property type="entry name" value="Mur-like_cat_sf"/>
</dbReference>
<dbReference type="SUPFAM" id="SSF53623">
    <property type="entry name" value="MurD-like peptide ligases, catalytic domain"/>
    <property type="match status" value="1"/>
</dbReference>
<evidence type="ECO:0000256" key="11">
    <source>
        <dbReference type="PIRNR" id="PIRNR001563"/>
    </source>
</evidence>
<keyword evidence="8" id="KW-0460">Magnesium</keyword>
<dbReference type="InterPro" id="IPR013221">
    <property type="entry name" value="Mur_ligase_cen"/>
</dbReference>
<comment type="caution">
    <text evidence="14">The sequence shown here is derived from an EMBL/GenBank/DDBJ whole genome shotgun (WGS) entry which is preliminary data.</text>
</comment>
<dbReference type="InterPro" id="IPR004101">
    <property type="entry name" value="Mur_ligase_C"/>
</dbReference>
<evidence type="ECO:0000256" key="5">
    <source>
        <dbReference type="ARBA" id="ARBA00022723"/>
    </source>
</evidence>